<sequence>MPRGNIVQRSAVSTAIKAENKAIANRPANWTAREAQRAHRRGNAKALGRAGRSKV</sequence>
<accession>A0A8S5PUS1</accession>
<reference evidence="2" key="1">
    <citation type="journal article" date="2021" name="Proc. Natl. Acad. Sci. U.S.A.">
        <title>A Catalog of Tens of Thousands of Viruses from Human Metagenomes Reveals Hidden Associations with Chronic Diseases.</title>
        <authorList>
            <person name="Tisza M.J."/>
            <person name="Buck C.B."/>
        </authorList>
    </citation>
    <scope>NUCLEOTIDE SEQUENCE</scope>
    <source>
        <strain evidence="2">CtRNB7</strain>
    </source>
</reference>
<organism evidence="2">
    <name type="scientific">Siphoviridae sp. ctRNB7</name>
    <dbReference type="NCBI Taxonomy" id="2825502"/>
    <lineage>
        <taxon>Viruses</taxon>
        <taxon>Duplodnaviria</taxon>
        <taxon>Heunggongvirae</taxon>
        <taxon>Uroviricota</taxon>
        <taxon>Caudoviricetes</taxon>
    </lineage>
</organism>
<proteinExistence type="predicted"/>
<dbReference type="EMBL" id="BK015520">
    <property type="protein sequence ID" value="DAE10814.1"/>
    <property type="molecule type" value="Genomic_DNA"/>
</dbReference>
<evidence type="ECO:0000313" key="2">
    <source>
        <dbReference type="EMBL" id="DAE10814.1"/>
    </source>
</evidence>
<evidence type="ECO:0000256" key="1">
    <source>
        <dbReference type="SAM" id="MobiDB-lite"/>
    </source>
</evidence>
<feature type="region of interest" description="Disordered" evidence="1">
    <location>
        <begin position="30"/>
        <end position="55"/>
    </location>
</feature>
<protein>
    <submittedName>
        <fullName evidence="2">Uncharacterized protein</fullName>
    </submittedName>
</protein>
<name>A0A8S5PUS1_9CAUD</name>